<keyword evidence="6" id="KW-0805">Transcription regulation</keyword>
<protein>
    <recommendedName>
        <fullName evidence="11">C2H2-type domain-containing protein</fullName>
    </recommendedName>
</protein>
<evidence type="ECO:0000313" key="13">
    <source>
        <dbReference type="Proteomes" id="UP000324832"/>
    </source>
</evidence>
<keyword evidence="2" id="KW-0479">Metal-binding</keyword>
<evidence type="ECO:0000256" key="5">
    <source>
        <dbReference type="ARBA" id="ARBA00022833"/>
    </source>
</evidence>
<reference evidence="12 13" key="1">
    <citation type="submission" date="2017-07" db="EMBL/GenBank/DDBJ databases">
        <authorList>
            <person name="Talla V."/>
            <person name="Backstrom N."/>
        </authorList>
    </citation>
    <scope>NUCLEOTIDE SEQUENCE [LARGE SCALE GENOMIC DNA]</scope>
</reference>
<organism evidence="12 13">
    <name type="scientific">Leptidea sinapis</name>
    <dbReference type="NCBI Taxonomy" id="189913"/>
    <lineage>
        <taxon>Eukaryota</taxon>
        <taxon>Metazoa</taxon>
        <taxon>Ecdysozoa</taxon>
        <taxon>Arthropoda</taxon>
        <taxon>Hexapoda</taxon>
        <taxon>Insecta</taxon>
        <taxon>Pterygota</taxon>
        <taxon>Neoptera</taxon>
        <taxon>Endopterygota</taxon>
        <taxon>Lepidoptera</taxon>
        <taxon>Glossata</taxon>
        <taxon>Ditrysia</taxon>
        <taxon>Papilionoidea</taxon>
        <taxon>Pieridae</taxon>
        <taxon>Dismorphiinae</taxon>
        <taxon>Leptidea</taxon>
    </lineage>
</organism>
<dbReference type="InterPro" id="IPR036236">
    <property type="entry name" value="Znf_C2H2_sf"/>
</dbReference>
<dbReference type="Pfam" id="PF00096">
    <property type="entry name" value="zf-C2H2"/>
    <property type="match status" value="1"/>
</dbReference>
<dbReference type="GO" id="GO:0005634">
    <property type="term" value="C:nucleus"/>
    <property type="evidence" value="ECO:0007669"/>
    <property type="project" value="UniProtKB-SubCell"/>
</dbReference>
<feature type="domain" description="C2H2-type" evidence="11">
    <location>
        <begin position="58"/>
        <end position="85"/>
    </location>
</feature>
<name>A0A5E4R6F0_9NEOP</name>
<dbReference type="EMBL" id="FZQP02006937">
    <property type="protein sequence ID" value="VVD05173.1"/>
    <property type="molecule type" value="Genomic_DNA"/>
</dbReference>
<evidence type="ECO:0000313" key="12">
    <source>
        <dbReference type="EMBL" id="VVD05173.1"/>
    </source>
</evidence>
<dbReference type="SUPFAM" id="SSF57667">
    <property type="entry name" value="beta-beta-alpha zinc fingers"/>
    <property type="match status" value="2"/>
</dbReference>
<accession>A0A5E4R6F0</accession>
<evidence type="ECO:0000256" key="6">
    <source>
        <dbReference type="ARBA" id="ARBA00023015"/>
    </source>
</evidence>
<keyword evidence="9" id="KW-0539">Nucleus</keyword>
<dbReference type="GO" id="GO:0000978">
    <property type="term" value="F:RNA polymerase II cis-regulatory region sequence-specific DNA binding"/>
    <property type="evidence" value="ECO:0007669"/>
    <property type="project" value="TreeGrafter"/>
</dbReference>
<evidence type="ECO:0000256" key="9">
    <source>
        <dbReference type="ARBA" id="ARBA00023242"/>
    </source>
</evidence>
<dbReference type="AlphaFoldDB" id="A0A5E4R6F0"/>
<dbReference type="InterPro" id="IPR013087">
    <property type="entry name" value="Znf_C2H2_type"/>
</dbReference>
<evidence type="ECO:0000256" key="10">
    <source>
        <dbReference type="PROSITE-ProRule" id="PRU00042"/>
    </source>
</evidence>
<dbReference type="Gene3D" id="3.30.160.60">
    <property type="entry name" value="Classic Zinc Finger"/>
    <property type="match status" value="4"/>
</dbReference>
<dbReference type="InterPro" id="IPR051497">
    <property type="entry name" value="Dev/Hematopoietic_TF"/>
</dbReference>
<dbReference type="GO" id="GO:0008270">
    <property type="term" value="F:zinc ion binding"/>
    <property type="evidence" value="ECO:0007669"/>
    <property type="project" value="UniProtKB-KW"/>
</dbReference>
<dbReference type="PROSITE" id="PS00028">
    <property type="entry name" value="ZINC_FINGER_C2H2_1"/>
    <property type="match status" value="2"/>
</dbReference>
<dbReference type="SMART" id="SM00355">
    <property type="entry name" value="ZnF_C2H2"/>
    <property type="match status" value="3"/>
</dbReference>
<dbReference type="GO" id="GO:0003700">
    <property type="term" value="F:DNA-binding transcription factor activity"/>
    <property type="evidence" value="ECO:0007669"/>
    <property type="project" value="TreeGrafter"/>
</dbReference>
<evidence type="ECO:0000259" key="11">
    <source>
        <dbReference type="PROSITE" id="PS50157"/>
    </source>
</evidence>
<evidence type="ECO:0000256" key="2">
    <source>
        <dbReference type="ARBA" id="ARBA00022723"/>
    </source>
</evidence>
<keyword evidence="4 10" id="KW-0863">Zinc-finger</keyword>
<keyword evidence="5" id="KW-0862">Zinc</keyword>
<dbReference type="FunFam" id="3.30.160.60:FF:002455">
    <property type="entry name" value="FI03704p"/>
    <property type="match status" value="1"/>
</dbReference>
<comment type="subcellular location">
    <subcellularLocation>
        <location evidence="1">Nucleus</location>
    </subcellularLocation>
</comment>
<evidence type="ECO:0000256" key="4">
    <source>
        <dbReference type="ARBA" id="ARBA00022771"/>
    </source>
</evidence>
<keyword evidence="13" id="KW-1185">Reference proteome</keyword>
<gene>
    <name evidence="12" type="ORF">LSINAPIS_LOCUS14765</name>
</gene>
<sequence length="149" mass="16886">MRVHEGKTSACLCLYCGRGFSNSSNLIVHMRRHTGEKPYNRSNKLSRHMRVHTGVKPYKCPYCEKAFSQSNDLTLHVRRHTGDKPYVCETCGDRFIQGTALHNHRRVHGHYPESAGYSAPVVVQQHVAPAPIENCQFRPIVCVVTQTAQ</sequence>
<keyword evidence="8" id="KW-0804">Transcription</keyword>
<evidence type="ECO:0000256" key="8">
    <source>
        <dbReference type="ARBA" id="ARBA00023163"/>
    </source>
</evidence>
<evidence type="ECO:0000256" key="1">
    <source>
        <dbReference type="ARBA" id="ARBA00004123"/>
    </source>
</evidence>
<feature type="domain" description="C2H2-type" evidence="11">
    <location>
        <begin position="86"/>
        <end position="108"/>
    </location>
</feature>
<dbReference type="FunFam" id="3.30.160.60:FF:002343">
    <property type="entry name" value="Zinc finger protein 33A"/>
    <property type="match status" value="1"/>
</dbReference>
<evidence type="ECO:0000256" key="7">
    <source>
        <dbReference type="ARBA" id="ARBA00023125"/>
    </source>
</evidence>
<proteinExistence type="predicted"/>
<feature type="domain" description="C2H2-type" evidence="11">
    <location>
        <begin position="11"/>
        <end position="38"/>
    </location>
</feature>
<keyword evidence="3" id="KW-0677">Repeat</keyword>
<dbReference type="PANTHER" id="PTHR45993">
    <property type="entry name" value="B-CELL LYMPHOMA/LEUKEMIA 11"/>
    <property type="match status" value="1"/>
</dbReference>
<keyword evidence="7" id="KW-0238">DNA-binding</keyword>
<dbReference type="Proteomes" id="UP000324832">
    <property type="component" value="Unassembled WGS sequence"/>
</dbReference>
<dbReference type="GO" id="GO:0006357">
    <property type="term" value="P:regulation of transcription by RNA polymerase II"/>
    <property type="evidence" value="ECO:0007669"/>
    <property type="project" value="TreeGrafter"/>
</dbReference>
<dbReference type="PROSITE" id="PS50157">
    <property type="entry name" value="ZINC_FINGER_C2H2_2"/>
    <property type="match status" value="3"/>
</dbReference>
<evidence type="ECO:0000256" key="3">
    <source>
        <dbReference type="ARBA" id="ARBA00022737"/>
    </source>
</evidence>
<dbReference type="Pfam" id="PF13465">
    <property type="entry name" value="zf-H2C2_2"/>
    <property type="match status" value="1"/>
</dbReference>
<dbReference type="PANTHER" id="PTHR45993:SF10">
    <property type="entry name" value="ZINC FINGER PROTEIN 208 ISOFORM X1-RELATED"/>
    <property type="match status" value="1"/>
</dbReference>
<dbReference type="FunFam" id="3.30.160.60:FF:000478">
    <property type="entry name" value="Zinc finger protein 133"/>
    <property type="match status" value="1"/>
</dbReference>